<sequence>MKIKDQLLAEGFQRYKDSTVRDKQCYEESYQLKVVDDKGIKYFINIDLFDYKRADWQHNLPSLLLEDLQGTYDVQFHLIDGNVFDVTYPANTTKQAIAFFDKMFYATGCSYYEEY</sequence>
<protein>
    <submittedName>
        <fullName evidence="1">Uncharacterized protein</fullName>
    </submittedName>
</protein>
<keyword evidence="2" id="KW-1185">Reference proteome</keyword>
<dbReference type="GeneID" id="26796556"/>
<accession>A0A0H4INS4</accession>
<proteinExistence type="predicted"/>
<dbReference type="RefSeq" id="YP_009225495.1">
    <property type="nucleotide sequence ID" value="NC_029094.1"/>
</dbReference>
<evidence type="ECO:0000313" key="1">
    <source>
        <dbReference type="EMBL" id="AKO60962.1"/>
    </source>
</evidence>
<organism evidence="1 2">
    <name type="scientific">Pseudoalteromonas phage H101</name>
    <dbReference type="NCBI Taxonomy" id="1654919"/>
    <lineage>
        <taxon>Viruses</taxon>
        <taxon>Duplodnaviria</taxon>
        <taxon>Heunggongvirae</taxon>
        <taxon>Uroviricota</taxon>
        <taxon>Caudoviricetes</taxon>
        <taxon>Shandongvirus</taxon>
        <taxon>Shandongvirus H101</taxon>
    </lineage>
</organism>
<dbReference type="EMBL" id="KR534323">
    <property type="protein sequence ID" value="AKO60962.1"/>
    <property type="molecule type" value="Genomic_DNA"/>
</dbReference>
<dbReference type="Proteomes" id="UP000202763">
    <property type="component" value="Segment"/>
</dbReference>
<evidence type="ECO:0000313" key="2">
    <source>
        <dbReference type="Proteomes" id="UP000202763"/>
    </source>
</evidence>
<name>A0A0H4INS4_9CAUD</name>
<dbReference type="KEGG" id="vg:26796556"/>
<reference evidence="1 2" key="1">
    <citation type="submission" date="2015-05" db="EMBL/GenBank/DDBJ databases">
        <authorList>
            <person name="Wang D.B."/>
            <person name="Wang M."/>
        </authorList>
    </citation>
    <scope>NUCLEOTIDE SEQUENCE [LARGE SCALE GENOMIC DNA]</scope>
</reference>